<name>A0A0F9REI8_9ZZZZ</name>
<dbReference type="InterPro" id="IPR051083">
    <property type="entry name" value="GrpII_Intron_Splice-Mob/Def"/>
</dbReference>
<organism evidence="2">
    <name type="scientific">marine sediment metagenome</name>
    <dbReference type="NCBI Taxonomy" id="412755"/>
    <lineage>
        <taxon>unclassified sequences</taxon>
        <taxon>metagenomes</taxon>
        <taxon>ecological metagenomes</taxon>
    </lineage>
</organism>
<dbReference type="InterPro" id="IPR043502">
    <property type="entry name" value="DNA/RNA_pol_sf"/>
</dbReference>
<sequence>MGEELENSRIPKLQNIIFSNRFAPSTDGKLWDEDYNYKKFDEKTQELVNSGNFTYIVEADIADYFPRIYKHVLFNALAEKTGKDQHLKSLKKLLGDVFQNVSYGIPVGNSASFLLAEVMIDSIDRRLVDEGFTYCRYVDDIRLFCKSEKEAYHHLEFLASLIFNNLGLTLQQHKTKILSLDHYERIHTIPINATPPISQTFIDFLENEVEFSDPYQIIDFEQLSTEIRTRFDQFDYNEIINEQLSLEQSNIRLIRVVLNVLSNTPNLIAIQNILTHIDKFYPVMGTLLLYFSKIRKFDNRTMVDFGSQLINILRDSYLGESKFIRMWIIYLFTQNNKWGGADEFIRLYNSYNDDFTKRELILAMGKAKKTYWFTAERKDFPTRFTCWVRRAFLRAYSCVAEDEKKHWYDSIKRRNLDFLDEAVIDWAKKNPY</sequence>
<dbReference type="AlphaFoldDB" id="A0A0F9REI8"/>
<comment type="caution">
    <text evidence="2">The sequence shown here is derived from an EMBL/GenBank/DDBJ whole genome shotgun (WGS) entry which is preliminary data.</text>
</comment>
<accession>A0A0F9REI8</accession>
<dbReference type="PROSITE" id="PS50878">
    <property type="entry name" value="RT_POL"/>
    <property type="match status" value="1"/>
</dbReference>
<evidence type="ECO:0000313" key="2">
    <source>
        <dbReference type="EMBL" id="KKN48022.1"/>
    </source>
</evidence>
<feature type="domain" description="Reverse transcriptase" evidence="1">
    <location>
        <begin position="1"/>
        <end position="209"/>
    </location>
</feature>
<dbReference type="InterPro" id="IPR000477">
    <property type="entry name" value="RT_dom"/>
</dbReference>
<reference evidence="2" key="1">
    <citation type="journal article" date="2015" name="Nature">
        <title>Complex archaea that bridge the gap between prokaryotes and eukaryotes.</title>
        <authorList>
            <person name="Spang A."/>
            <person name="Saw J.H."/>
            <person name="Jorgensen S.L."/>
            <person name="Zaremba-Niedzwiedzka K."/>
            <person name="Martijn J."/>
            <person name="Lind A.E."/>
            <person name="van Eijk R."/>
            <person name="Schleper C."/>
            <person name="Guy L."/>
            <person name="Ettema T.J."/>
        </authorList>
    </citation>
    <scope>NUCLEOTIDE SEQUENCE</scope>
</reference>
<gene>
    <name evidence="2" type="ORF">LCGC14_0657080</name>
</gene>
<dbReference type="Pfam" id="PF00078">
    <property type="entry name" value="RVT_1"/>
    <property type="match status" value="1"/>
</dbReference>
<dbReference type="CDD" id="cd01646">
    <property type="entry name" value="RT_Bac_retron_I"/>
    <property type="match status" value="1"/>
</dbReference>
<dbReference type="EMBL" id="LAZR01001244">
    <property type="protein sequence ID" value="KKN48022.1"/>
    <property type="molecule type" value="Genomic_DNA"/>
</dbReference>
<dbReference type="PANTHER" id="PTHR34047:SF8">
    <property type="entry name" value="PROTEIN YKFC"/>
    <property type="match status" value="1"/>
</dbReference>
<evidence type="ECO:0000259" key="1">
    <source>
        <dbReference type="PROSITE" id="PS50878"/>
    </source>
</evidence>
<dbReference type="SUPFAM" id="SSF56672">
    <property type="entry name" value="DNA/RNA polymerases"/>
    <property type="match status" value="1"/>
</dbReference>
<protein>
    <recommendedName>
        <fullName evidence="1">Reverse transcriptase domain-containing protein</fullName>
    </recommendedName>
</protein>
<dbReference type="PANTHER" id="PTHR34047">
    <property type="entry name" value="NUCLEAR INTRON MATURASE 1, MITOCHONDRIAL-RELATED"/>
    <property type="match status" value="1"/>
</dbReference>
<proteinExistence type="predicted"/>